<keyword evidence="3" id="KW-1185">Reference proteome</keyword>
<dbReference type="Proteomes" id="UP001303373">
    <property type="component" value="Chromosome 2"/>
</dbReference>
<evidence type="ECO:0000313" key="2">
    <source>
        <dbReference type="EMBL" id="WPG98813.1"/>
    </source>
</evidence>
<dbReference type="EMBL" id="CP138581">
    <property type="protein sequence ID" value="WPG98813.1"/>
    <property type="molecule type" value="Genomic_DNA"/>
</dbReference>
<sequence length="645" mass="72780">MMFKNLEAGPYYAATAYSEEAWPQFTAEFDCVTSPVDRSECHDFSTVHPENPEQLRTNITTSNQRKGSIKMISKLEDALLRCSSESEMRRKIFGHLDNTEMRNLRSVSRVLRDLVEHDPTRLFCQLYLQIPFLEADRLDTLDLVAPFCQDLTITLSERKQAKASRGHLRIASDSLVRGRRMFRSSNQTQKRESRPRFRLMSDKRVTFETPPTPEQKICQEVAYGDWLRILSRMRNLGTITLRFDDSDSVWSGRTGVEDALVTFRTAIEDSAATLLKLKHLRIAPVHAMGIVHLRWNSLSRFSVGENRSSHYSPSIPLLPTPSTVWQNLRTLLIQLRNPFTNPAGDVLTKTQQQMFLKLLHDYLRGFTDTLRTLQFLWLGADGPSPMTLHWESGLEHRPALVWDKLEELWLGNTTYTHRTITSLPELAPKCTIMKLLRRGCDGTLSGSENLPALKSKQNQRAPRTFNIEPGDPSAWVEVLIGKRNSGPIMDALQVPTSRSCRGPTQTISTSSVYCATESLVPSTPPLLTPDHSPEHSPDRSPVVQTPTGENSEDSELGAETMQEDTERNIWGTMKESVLQHQSQGLSDRVASTRSEGNLSRSSRVVPFMLDLTWNKASKRLRSMASSTGLSVSNNNSNEALVVTSL</sequence>
<accession>A0AAQ3R5Y9</accession>
<proteinExistence type="predicted"/>
<evidence type="ECO:0000256" key="1">
    <source>
        <dbReference type="SAM" id="MobiDB-lite"/>
    </source>
</evidence>
<dbReference type="AlphaFoldDB" id="A0AAQ3R5Y9"/>
<name>A0AAQ3R5Y9_9PEZI</name>
<organism evidence="2 3">
    <name type="scientific">Acrodontium crateriforme</name>
    <dbReference type="NCBI Taxonomy" id="150365"/>
    <lineage>
        <taxon>Eukaryota</taxon>
        <taxon>Fungi</taxon>
        <taxon>Dikarya</taxon>
        <taxon>Ascomycota</taxon>
        <taxon>Pezizomycotina</taxon>
        <taxon>Dothideomycetes</taxon>
        <taxon>Dothideomycetidae</taxon>
        <taxon>Mycosphaerellales</taxon>
        <taxon>Teratosphaeriaceae</taxon>
        <taxon>Acrodontium</taxon>
    </lineage>
</organism>
<evidence type="ECO:0000313" key="3">
    <source>
        <dbReference type="Proteomes" id="UP001303373"/>
    </source>
</evidence>
<feature type="region of interest" description="Disordered" evidence="1">
    <location>
        <begin position="521"/>
        <end position="562"/>
    </location>
</feature>
<reference evidence="2 3" key="1">
    <citation type="submission" date="2023-11" db="EMBL/GenBank/DDBJ databases">
        <title>An acidophilic fungus is an integral part of prey digestion in a carnivorous sundew plant.</title>
        <authorList>
            <person name="Tsai I.J."/>
        </authorList>
    </citation>
    <scope>NUCLEOTIDE SEQUENCE [LARGE SCALE GENOMIC DNA]</scope>
    <source>
        <strain evidence="2">169a</strain>
    </source>
</reference>
<protein>
    <recommendedName>
        <fullName evidence="4">F-box domain-containing protein</fullName>
    </recommendedName>
</protein>
<evidence type="ECO:0008006" key="4">
    <source>
        <dbReference type="Google" id="ProtNLM"/>
    </source>
</evidence>
<gene>
    <name evidence="2" type="ORF">R9X50_00161000</name>
</gene>